<proteinExistence type="inferred from homology"/>
<keyword evidence="9" id="KW-0325">Glycoprotein</keyword>
<keyword evidence="5 10" id="KW-0812">Transmembrane</keyword>
<dbReference type="EMBL" id="JAKELL010000045">
    <property type="protein sequence ID" value="KAH8987863.1"/>
    <property type="molecule type" value="Genomic_DNA"/>
</dbReference>
<keyword evidence="7 10" id="KW-1133">Transmembrane helix</keyword>
<evidence type="ECO:0000256" key="7">
    <source>
        <dbReference type="ARBA" id="ARBA00022989"/>
    </source>
</evidence>
<feature type="transmembrane region" description="Helical" evidence="10">
    <location>
        <begin position="20"/>
        <end position="39"/>
    </location>
</feature>
<dbReference type="Proteomes" id="UP001201163">
    <property type="component" value="Unassembled WGS sequence"/>
</dbReference>
<dbReference type="GO" id="GO:0006506">
    <property type="term" value="P:GPI anchor biosynthetic process"/>
    <property type="evidence" value="ECO:0007669"/>
    <property type="project" value="UniProtKB-KW"/>
</dbReference>
<comment type="pathway">
    <text evidence="2">Glycolipid biosynthesis; glycosylphosphatidylinositol-anchor biosynthesis.</text>
</comment>
<evidence type="ECO:0000256" key="6">
    <source>
        <dbReference type="ARBA" id="ARBA00022824"/>
    </source>
</evidence>
<evidence type="ECO:0000256" key="8">
    <source>
        <dbReference type="ARBA" id="ARBA00023136"/>
    </source>
</evidence>
<dbReference type="GO" id="GO:0016255">
    <property type="term" value="P:attachment of GPI anchor to protein"/>
    <property type="evidence" value="ECO:0007669"/>
    <property type="project" value="InterPro"/>
</dbReference>
<evidence type="ECO:0000256" key="10">
    <source>
        <dbReference type="SAM" id="Phobius"/>
    </source>
</evidence>
<evidence type="ECO:0000256" key="9">
    <source>
        <dbReference type="ARBA" id="ARBA00023180"/>
    </source>
</evidence>
<reference evidence="11" key="1">
    <citation type="submission" date="2022-01" db="EMBL/GenBank/DDBJ databases">
        <title>Comparative genomics reveals a dynamic genome evolution in the ectomycorrhizal milk-cap (Lactarius) mushrooms.</title>
        <authorList>
            <consortium name="DOE Joint Genome Institute"/>
            <person name="Lebreton A."/>
            <person name="Tang N."/>
            <person name="Kuo A."/>
            <person name="LaButti K."/>
            <person name="Drula E."/>
            <person name="Barry K."/>
            <person name="Clum A."/>
            <person name="Lipzen A."/>
            <person name="Mousain D."/>
            <person name="Ng V."/>
            <person name="Wang R."/>
            <person name="Wang X."/>
            <person name="Dai Y."/>
            <person name="Henrissat B."/>
            <person name="Grigoriev I.V."/>
            <person name="Guerin-Laguette A."/>
            <person name="Yu F."/>
            <person name="Martin F.M."/>
        </authorList>
    </citation>
    <scope>NUCLEOTIDE SEQUENCE</scope>
    <source>
        <strain evidence="11">QP</strain>
    </source>
</reference>
<name>A0AAD4LBK5_9AGAM</name>
<dbReference type="GO" id="GO:0042765">
    <property type="term" value="C:GPI-anchor transamidase complex"/>
    <property type="evidence" value="ECO:0007669"/>
    <property type="project" value="InterPro"/>
</dbReference>
<comment type="caution">
    <text evidence="11">The sequence shown here is derived from an EMBL/GenBank/DDBJ whole genome shotgun (WGS) entry which is preliminary data.</text>
</comment>
<evidence type="ECO:0000313" key="12">
    <source>
        <dbReference type="Proteomes" id="UP001201163"/>
    </source>
</evidence>
<evidence type="ECO:0000256" key="1">
    <source>
        <dbReference type="ARBA" id="ARBA00004477"/>
    </source>
</evidence>
<accession>A0AAD4LBK5</accession>
<comment type="subcellular location">
    <subcellularLocation>
        <location evidence="1">Endoplasmic reticulum membrane</location>
        <topology evidence="1">Multi-pass membrane protein</topology>
    </subcellularLocation>
</comment>
<evidence type="ECO:0000256" key="5">
    <source>
        <dbReference type="ARBA" id="ARBA00022692"/>
    </source>
</evidence>
<keyword evidence="6" id="KW-0256">Endoplasmic reticulum</keyword>
<gene>
    <name evidence="11" type="ORF">EDB92DRAFT_1874672</name>
</gene>
<dbReference type="Pfam" id="PF10510">
    <property type="entry name" value="PIG-S"/>
    <property type="match status" value="1"/>
</dbReference>
<keyword evidence="12" id="KW-1185">Reference proteome</keyword>
<evidence type="ECO:0000256" key="3">
    <source>
        <dbReference type="ARBA" id="ARBA00005316"/>
    </source>
</evidence>
<keyword evidence="4" id="KW-0337">GPI-anchor biosynthesis</keyword>
<dbReference type="AlphaFoldDB" id="A0AAD4LBK5"/>
<protein>
    <submittedName>
        <fullName evidence="11">Phosphatidylinositol-glycan biosynthesis class S protein-domain-containing protein</fullName>
    </submittedName>
</protein>
<sequence>MSGHSLKDPSTLLFQKQWIRRWIFGSYMALVLLGLPLWWRTTSIERLSLPTLRIDSLGGKELHLPLSVAIDAASTGTLSDSLVHRLRSTFESRKEQAPNLYSHLEFSVDSFQGAAPPDTYSVSLSEDAQFPIIQNKHLSVPIHQASKVPDLLISLLTPYETASPPGTFRHLVAKYSPRYRLSFTLLNEDAAAGKVVVGWDVAKMISRWIAPILEQTSELHNFTIESQIRFYAPLAFEPRILSNGEDMVHGLTQEHLKVFVNPAEWTLASGVSNDPVLHFVLFVPSDSHSPLRILNDASQPIFSDVFVLPQWGGIVLLNLPTDVPPKHHLTETELDHVFSSFQTQLRRLIGVSDLPPGVQSADPDRPLTDFQLDTLYRQRAFENAGSSKETLQSIIKLVHQIPNMPVGQDVRDDVRGALSALEVLYAGVWRVPASALQHSSRSLALASRAFFNPGMLALLYFPAEHKYAVYTPLFAPVAVPLVVTLLREVSAWRKDRREKRSAT</sequence>
<evidence type="ECO:0000256" key="2">
    <source>
        <dbReference type="ARBA" id="ARBA00004687"/>
    </source>
</evidence>
<dbReference type="PANTHER" id="PTHR21072">
    <property type="entry name" value="GPI TRANSAMIDASE COMPONENT PIG-S"/>
    <property type="match status" value="1"/>
</dbReference>
<organism evidence="11 12">
    <name type="scientific">Lactarius akahatsu</name>
    <dbReference type="NCBI Taxonomy" id="416441"/>
    <lineage>
        <taxon>Eukaryota</taxon>
        <taxon>Fungi</taxon>
        <taxon>Dikarya</taxon>
        <taxon>Basidiomycota</taxon>
        <taxon>Agaricomycotina</taxon>
        <taxon>Agaricomycetes</taxon>
        <taxon>Russulales</taxon>
        <taxon>Russulaceae</taxon>
        <taxon>Lactarius</taxon>
    </lineage>
</organism>
<evidence type="ECO:0000313" key="11">
    <source>
        <dbReference type="EMBL" id="KAH8987863.1"/>
    </source>
</evidence>
<keyword evidence="8 10" id="KW-0472">Membrane</keyword>
<dbReference type="InterPro" id="IPR019540">
    <property type="entry name" value="PtdIno-glycan_biosynth_class_S"/>
</dbReference>
<dbReference type="PANTHER" id="PTHR21072:SF13">
    <property type="entry name" value="GPI TRANSAMIDASE COMPONENT PIG-S"/>
    <property type="match status" value="1"/>
</dbReference>
<evidence type="ECO:0000256" key="4">
    <source>
        <dbReference type="ARBA" id="ARBA00022502"/>
    </source>
</evidence>
<comment type="similarity">
    <text evidence="3">Belongs to the PIGS family.</text>
</comment>
<feature type="transmembrane region" description="Helical" evidence="10">
    <location>
        <begin position="467"/>
        <end position="486"/>
    </location>
</feature>